<accession>A0A926P0Z2</accession>
<evidence type="ECO:0000313" key="2">
    <source>
        <dbReference type="Proteomes" id="UP000598467"/>
    </source>
</evidence>
<proteinExistence type="predicted"/>
<dbReference type="RefSeq" id="WP_190292593.1">
    <property type="nucleotide sequence ID" value="NZ_JABFCZ010000018.1"/>
</dbReference>
<keyword evidence="1" id="KW-0282">Flagellum</keyword>
<dbReference type="GO" id="GO:0009288">
    <property type="term" value="C:bacterial-type flagellum"/>
    <property type="evidence" value="ECO:0007669"/>
    <property type="project" value="InterPro"/>
</dbReference>
<sequence length="511" mass="54509">MPVNTVTTSRSYAIARLSNLHNTLTQKTEQLSSGKVSTTYGGIGDNRLLDLELTQKVNRIDSYKETITRANLQLNTMNLTLDRLESLRIDAKSAFDANNFELQTDGQTQTQASANVLLHEATNLLNTEVAGHYIFGGADADTNPVQNVDKILNGDGNLAGLRTYMDEYSQANLGVNNNGRMTVSGLTTNFAGAVPTDSTFTVAEDGAHDFGFDIASVTNNLTNATLTGPGGGDPDSFDVKLTGQPNIGDTFSVVLTLPPAHTENLTLNFKAAADTSQKGNFLIGSDLAQTTQNLHDAISSALQDEAKSTLRATSDKWAADEYFNTYNGAVPQRVAGPPFNTATTLVSGAGTTLPWYTGDNAPTTDPRTDKTAVIDSNLSVNYGARANEDGLASVVKSLATFVASNFSGGTPSDEEYYNKAAQKMRDVIEPSGSTLSGVSSIATQIAIAHRTVEQTDDRHTQMKASYETAIGDIEGVDNNLVATEILNLQTNIQASYRASSIVLQLSLTNYI</sequence>
<dbReference type="GO" id="GO:0005198">
    <property type="term" value="F:structural molecule activity"/>
    <property type="evidence" value="ECO:0007669"/>
    <property type="project" value="InterPro"/>
</dbReference>
<reference evidence="1" key="1">
    <citation type="submission" date="2020-05" db="EMBL/GenBank/DDBJ databases">
        <title>Identification of trans-AT polyketide cluster in two marine bacteria, producers of a novel glutaramide-containing polyketide sesbanimide D and analogs.</title>
        <authorList>
            <person name="Kacar D."/>
            <person name="Rodriguez P."/>
            <person name="Canedo L."/>
            <person name="Gonzalez E."/>
            <person name="Galan B."/>
            <person name="De La Calle F."/>
            <person name="Garcia J.L."/>
        </authorList>
    </citation>
    <scope>NUCLEOTIDE SEQUENCE</scope>
    <source>
        <strain evidence="1">PHM038</strain>
    </source>
</reference>
<dbReference type="EMBL" id="JABFCZ010000018">
    <property type="protein sequence ID" value="MBD1547830.1"/>
    <property type="molecule type" value="Genomic_DNA"/>
</dbReference>
<dbReference type="PANTHER" id="PTHR42792:SF1">
    <property type="entry name" value="FLAGELLAR HOOK-ASSOCIATED PROTEIN 3"/>
    <property type="match status" value="1"/>
</dbReference>
<protein>
    <submittedName>
        <fullName evidence="1">Flagellar protein</fullName>
    </submittedName>
</protein>
<dbReference type="Proteomes" id="UP000598467">
    <property type="component" value="Unassembled WGS sequence"/>
</dbReference>
<keyword evidence="1" id="KW-0966">Cell projection</keyword>
<dbReference type="PANTHER" id="PTHR42792">
    <property type="entry name" value="FLAGELLIN"/>
    <property type="match status" value="1"/>
</dbReference>
<organism evidence="1 2">
    <name type="scientific">Roseibium aggregatum</name>
    <dbReference type="NCBI Taxonomy" id="187304"/>
    <lineage>
        <taxon>Bacteria</taxon>
        <taxon>Pseudomonadati</taxon>
        <taxon>Pseudomonadota</taxon>
        <taxon>Alphaproteobacteria</taxon>
        <taxon>Hyphomicrobiales</taxon>
        <taxon>Stappiaceae</taxon>
        <taxon>Roseibium</taxon>
    </lineage>
</organism>
<comment type="caution">
    <text evidence="1">The sequence shown here is derived from an EMBL/GenBank/DDBJ whole genome shotgun (WGS) entry which is preliminary data.</text>
</comment>
<gene>
    <name evidence="1" type="ORF">HK439_16300</name>
</gene>
<dbReference type="InterPro" id="IPR001492">
    <property type="entry name" value="Flagellin"/>
</dbReference>
<dbReference type="AlphaFoldDB" id="A0A926P0Z2"/>
<name>A0A926P0Z2_9HYPH</name>
<keyword evidence="1" id="KW-0969">Cilium</keyword>
<evidence type="ECO:0000313" key="1">
    <source>
        <dbReference type="EMBL" id="MBD1547830.1"/>
    </source>
</evidence>
<dbReference type="SUPFAM" id="SSF64518">
    <property type="entry name" value="Phase 1 flagellin"/>
    <property type="match status" value="1"/>
</dbReference>